<dbReference type="InterPro" id="IPR000330">
    <property type="entry name" value="SNF2_N"/>
</dbReference>
<evidence type="ECO:0000313" key="16">
    <source>
        <dbReference type="Proteomes" id="UP000251960"/>
    </source>
</evidence>
<dbReference type="InterPro" id="IPR000953">
    <property type="entry name" value="Chromo/chromo_shadow_dom"/>
</dbReference>
<dbReference type="Gene3D" id="2.40.50.40">
    <property type="match status" value="1"/>
</dbReference>
<dbReference type="GO" id="GO:0016787">
    <property type="term" value="F:hydrolase activity"/>
    <property type="evidence" value="ECO:0007669"/>
    <property type="project" value="UniProtKB-KW"/>
</dbReference>
<dbReference type="Pfam" id="PF00176">
    <property type="entry name" value="SNF2-rel_dom"/>
    <property type="match status" value="1"/>
</dbReference>
<comment type="subcellular location">
    <subcellularLocation>
        <location evidence="1">Nucleus</location>
    </subcellularLocation>
</comment>
<evidence type="ECO:0000256" key="8">
    <source>
        <dbReference type="ARBA" id="ARBA00022853"/>
    </source>
</evidence>
<dbReference type="Pfam" id="PF00271">
    <property type="entry name" value="Helicase_C"/>
    <property type="match status" value="1"/>
</dbReference>
<dbReference type="SMART" id="SM00298">
    <property type="entry name" value="CHROMO"/>
    <property type="match status" value="1"/>
</dbReference>
<keyword evidence="5" id="KW-0378">Hydrolase</keyword>
<feature type="region of interest" description="Disordered" evidence="11">
    <location>
        <begin position="1532"/>
        <end position="1608"/>
    </location>
</feature>
<dbReference type="InterPro" id="IPR025260">
    <property type="entry name" value="CHD1-like_C"/>
</dbReference>
<dbReference type="ExpressionAtlas" id="A0A3L6FYJ1">
    <property type="expression patterns" value="baseline and differential"/>
</dbReference>
<feature type="domain" description="Chromo" evidence="12">
    <location>
        <begin position="396"/>
        <end position="460"/>
    </location>
</feature>
<gene>
    <name evidence="15" type="primary">CHR5_1</name>
    <name evidence="15" type="ORF">Zm00014a_004891</name>
</gene>
<dbReference type="FunFam" id="2.40.50.40:FF:000032">
    <property type="entry name" value="protein CHROMATIN REMODELING 5 isoform X2"/>
    <property type="match status" value="1"/>
</dbReference>
<name>A0A3L6FYJ1_MAIZE</name>
<dbReference type="InterPro" id="IPR023780">
    <property type="entry name" value="Chromo_domain"/>
</dbReference>
<dbReference type="SUPFAM" id="SSF52540">
    <property type="entry name" value="P-loop containing nucleoside triphosphate hydrolases"/>
    <property type="match status" value="2"/>
</dbReference>
<evidence type="ECO:0000259" key="12">
    <source>
        <dbReference type="PROSITE" id="PS50013"/>
    </source>
</evidence>
<evidence type="ECO:0000256" key="6">
    <source>
        <dbReference type="ARBA" id="ARBA00022806"/>
    </source>
</evidence>
<feature type="compositionally biased region" description="Polar residues" evidence="11">
    <location>
        <begin position="1"/>
        <end position="10"/>
    </location>
</feature>
<feature type="compositionally biased region" description="Acidic residues" evidence="11">
    <location>
        <begin position="136"/>
        <end position="154"/>
    </location>
</feature>
<dbReference type="CDD" id="cd18659">
    <property type="entry name" value="CD2_tandem"/>
    <property type="match status" value="1"/>
</dbReference>
<feature type="compositionally biased region" description="Polar residues" evidence="11">
    <location>
        <begin position="1595"/>
        <end position="1608"/>
    </location>
</feature>
<dbReference type="InterPro" id="IPR001650">
    <property type="entry name" value="Helicase_C-like"/>
</dbReference>
<feature type="domain" description="Helicase C-terminal" evidence="14">
    <location>
        <begin position="847"/>
        <end position="996"/>
    </location>
</feature>
<protein>
    <submittedName>
        <fullName evidence="15">Protein CHROMATIN REMODELING 5</fullName>
    </submittedName>
</protein>
<feature type="compositionally biased region" description="Acidic residues" evidence="11">
    <location>
        <begin position="189"/>
        <end position="218"/>
    </location>
</feature>
<dbReference type="GO" id="GO:0005524">
    <property type="term" value="F:ATP binding"/>
    <property type="evidence" value="ECO:0007669"/>
    <property type="project" value="UniProtKB-KW"/>
</dbReference>
<evidence type="ECO:0000259" key="14">
    <source>
        <dbReference type="PROSITE" id="PS51194"/>
    </source>
</evidence>
<evidence type="ECO:0000256" key="2">
    <source>
        <dbReference type="ARBA" id="ARBA00007025"/>
    </source>
</evidence>
<dbReference type="PROSITE" id="PS50013">
    <property type="entry name" value="CHROMO_2"/>
    <property type="match status" value="1"/>
</dbReference>
<dbReference type="Gene3D" id="1.10.10.60">
    <property type="entry name" value="Homeodomain-like"/>
    <property type="match status" value="1"/>
</dbReference>
<dbReference type="InterPro" id="IPR027417">
    <property type="entry name" value="P-loop_NTPase"/>
</dbReference>
<dbReference type="InterPro" id="IPR014001">
    <property type="entry name" value="Helicase_ATP-bd"/>
</dbReference>
<dbReference type="Pfam" id="PF23588">
    <property type="entry name" value="HTH_CHD1_Hrp3"/>
    <property type="match status" value="1"/>
</dbReference>
<dbReference type="SMART" id="SM00490">
    <property type="entry name" value="HELICc"/>
    <property type="match status" value="1"/>
</dbReference>
<dbReference type="Gene3D" id="3.40.50.10810">
    <property type="entry name" value="Tandem AAA-ATPase domain"/>
    <property type="match status" value="1"/>
</dbReference>
<keyword evidence="10" id="KW-0539">Nucleus</keyword>
<keyword evidence="9" id="KW-0238">DNA-binding</keyword>
<proteinExistence type="inferred from homology"/>
<dbReference type="GO" id="GO:0004386">
    <property type="term" value="F:helicase activity"/>
    <property type="evidence" value="ECO:0007669"/>
    <property type="project" value="UniProtKB-KW"/>
</dbReference>
<evidence type="ECO:0000256" key="9">
    <source>
        <dbReference type="ARBA" id="ARBA00023125"/>
    </source>
</evidence>
<dbReference type="SUPFAM" id="SSF54160">
    <property type="entry name" value="Chromo domain-like"/>
    <property type="match status" value="1"/>
</dbReference>
<dbReference type="SMART" id="SM00487">
    <property type="entry name" value="DEXDc"/>
    <property type="match status" value="1"/>
</dbReference>
<feature type="region of interest" description="Disordered" evidence="11">
    <location>
        <begin position="1108"/>
        <end position="1140"/>
    </location>
</feature>
<keyword evidence="3" id="KW-0677">Repeat</keyword>
<feature type="compositionally biased region" description="Acidic residues" evidence="11">
    <location>
        <begin position="233"/>
        <end position="252"/>
    </location>
</feature>
<dbReference type="PROSITE" id="PS51194">
    <property type="entry name" value="HELICASE_CTER"/>
    <property type="match status" value="1"/>
</dbReference>
<feature type="compositionally biased region" description="Low complexity" evidence="11">
    <location>
        <begin position="1572"/>
        <end position="1584"/>
    </location>
</feature>
<dbReference type="CDD" id="cd18793">
    <property type="entry name" value="SF2_C_SNF"/>
    <property type="match status" value="1"/>
</dbReference>
<comment type="caution">
    <text evidence="15">The sequence shown here is derived from an EMBL/GenBank/DDBJ whole genome shotgun (WGS) entry which is preliminary data.</text>
</comment>
<keyword evidence="8" id="KW-0156">Chromatin regulator</keyword>
<dbReference type="EMBL" id="NCVQ01000003">
    <property type="protein sequence ID" value="PWZ39939.1"/>
    <property type="molecule type" value="Genomic_DNA"/>
</dbReference>
<feature type="compositionally biased region" description="Basic and acidic residues" evidence="11">
    <location>
        <begin position="47"/>
        <end position="57"/>
    </location>
</feature>
<dbReference type="InterPro" id="IPR016197">
    <property type="entry name" value="Chromo-like_dom_sf"/>
</dbReference>
<keyword evidence="6" id="KW-0347">Helicase</keyword>
<dbReference type="InterPro" id="IPR056302">
    <property type="entry name" value="CHD1-2/Hrp3_HTH"/>
</dbReference>
<evidence type="ECO:0000256" key="11">
    <source>
        <dbReference type="SAM" id="MobiDB-lite"/>
    </source>
</evidence>
<dbReference type="InterPro" id="IPR038718">
    <property type="entry name" value="SNF2-like_sf"/>
</dbReference>
<accession>A0A3L6FYJ1</accession>
<feature type="compositionally biased region" description="Basic and acidic residues" evidence="11">
    <location>
        <begin position="1384"/>
        <end position="1403"/>
    </location>
</feature>
<dbReference type="Pfam" id="PF00385">
    <property type="entry name" value="Chromo"/>
    <property type="match status" value="1"/>
</dbReference>
<dbReference type="PANTHER" id="PTHR45623">
    <property type="entry name" value="CHROMODOMAIN-HELICASE-DNA-BINDING PROTEIN 3-RELATED-RELATED"/>
    <property type="match status" value="1"/>
</dbReference>
<feature type="domain" description="Helicase ATP-binding" evidence="13">
    <location>
        <begin position="500"/>
        <end position="672"/>
    </location>
</feature>
<dbReference type="FunFam" id="3.40.50.10810:FF:000005">
    <property type="entry name" value="Photoperiod-independent early flowering 1"/>
    <property type="match status" value="1"/>
</dbReference>
<evidence type="ECO:0000256" key="7">
    <source>
        <dbReference type="ARBA" id="ARBA00022840"/>
    </source>
</evidence>
<evidence type="ECO:0000256" key="10">
    <source>
        <dbReference type="ARBA" id="ARBA00023242"/>
    </source>
</evidence>
<feature type="region of interest" description="Disordered" evidence="11">
    <location>
        <begin position="1"/>
        <end position="367"/>
    </location>
</feature>
<organism evidence="15 16">
    <name type="scientific">Zea mays</name>
    <name type="common">Maize</name>
    <dbReference type="NCBI Taxonomy" id="4577"/>
    <lineage>
        <taxon>Eukaryota</taxon>
        <taxon>Viridiplantae</taxon>
        <taxon>Streptophyta</taxon>
        <taxon>Embryophyta</taxon>
        <taxon>Tracheophyta</taxon>
        <taxon>Spermatophyta</taxon>
        <taxon>Magnoliopsida</taxon>
        <taxon>Liliopsida</taxon>
        <taxon>Poales</taxon>
        <taxon>Poaceae</taxon>
        <taxon>PACMAD clade</taxon>
        <taxon>Panicoideae</taxon>
        <taxon>Andropogonodae</taxon>
        <taxon>Andropogoneae</taxon>
        <taxon>Tripsacinae</taxon>
        <taxon>Zea</taxon>
    </lineage>
</organism>
<dbReference type="SMART" id="SM01176">
    <property type="entry name" value="DUF4208"/>
    <property type="match status" value="1"/>
</dbReference>
<keyword evidence="7" id="KW-0067">ATP-binding</keyword>
<evidence type="ECO:0000256" key="3">
    <source>
        <dbReference type="ARBA" id="ARBA00022737"/>
    </source>
</evidence>
<sequence>MAFFSNSGSKADSEGYNLNEKADDDGIHESIRDGNDGLNSRQWNLNEKAEDAYHSEAEQYESGQSGLYASRQHVQRGGRSSGGPWGTNFLKDSRSKQTAKEVASNSGRGMDAASSHDDKDGSREDDELNRANGEVPAEEMLSDDYYEQDGEDQIESLHRGGMKQSSCSTSGGAAKSGSRQMKMSKYNAYDDDEYNDENDDDSDADEDDPADMDFEPDGETDKATDKDKFMDSENSDGDDDDDLELSDDEDDFVENRRQPKRLKIVATKTSKGGQLPMPVQPKRGVPHSDEEYFSGKDSDVPSDSDFKHIPKKPDRLHQKPVGCSDVAPISSHNELRTSGRRRTVKKISYAESEESDDSEEKSNKRQKVSGFKKVINYTKRVSEEQRYKRALSREEVEVERIFADRVSKADGDDLVPEYLVKWQGLPYAESTWEKDTDIDFAQDAIDEYKAREAASDILGKTVDFQRKKSKASLRRLDGQPEWLKAGKLRDYQLEGLNFLVNGWRNDTNVILADEMGLGKTIQSVSMLGFLHNAQEINGPFLVVVPLSTLSNWAKEFRKWLPNMNVVVYVGNRASREMCQQHEFFSDKKGGRHVKFHTLITTYEVILKDKAVLSKIKWNYLMVDEAHRLKNCEASLYTTLLEFSTKNKLLITGTPLQNSVEELWALLHFLDPVKFNSKDSFVERYKNLSSFNETELANLHKELRPHILRRVIKDVEKSLPPKIERILRVEMSPLQKQYYKWILERNFQNLNKGVRGNQDLDWNNVTILSHLLLLGQAVPHLLLLAQEVSHLAVHYLSNWSMGKATRQDLAVVSLLNIVVELKKCCNHPFLFESADHGYGGDSIGDRNKVERIVMSSGKLVLLDKLLMVKMLDILAEYLSLRGFQFQRLDGSTRADLRHQAMEHFNAPGSDDFCFLLSTRAGGLGINLATADTVIIFDSDWNPQNDLQAMSRAHRIGQQETVNIYRFVTCKSVEEDILERAKKKMVLDHLVIQKLNAEGRLEKKESKKGGPIFDKNELSAILRFGAEELFKEDKTDEETKRNLESLDIDEILERAEKVETKGGEGEEGNELLSAFKACDVVEDDATFWSRLIQPDPADIVQETLAPRAARNKKSYIEDPQLDKNNNRKRRAVETQEKPRRLSGRTVETVNSLPLVDGAVAQVREWSFGNVPKKDASRFVRAVKKFGNATQIGLIVDDVGGVLAKVPHEAQIELFDLLVDGCQEAVKENTDIKGTVLDFFGVAVKAYELLARVEELQFLAKRIARYKDPIKQYRIQLPYKKPQWSASCGWTETDDARLMVGIHWYGYGNWEKIRLDPKLGLTTKIAPATLGERETFLPRAPNLDNRASALLQKEYAKFSGKSLKVKGNTRQTVNNDSNSGVRSMRGRQKDVPEKDDNKPNKDDIQKRRVIVEAEAREEGEISESEAETRYRQDKEEKWLEWCSEVLDEEQETLKRLDRLQNTSVNLPKEKVLSRIRKYLLIIGDKIGEVVRQHSESYRQSRMVMRLWNYVATFSNMSGEQLHDLYLKLSQDQLEGGVGPSHGGNFTSIPPNKGGNSNQLHPSRNQRPTRSLQYNSESFHNESSGSSEAWKRRRRADTDNQFDTQPLCQPPIMTNGNRLQESSSSAGILGWGPVEIRRYGNERPKRAVHPSHFPTGHGPLL</sequence>
<dbReference type="Proteomes" id="UP000251960">
    <property type="component" value="Chromosome 2"/>
</dbReference>
<feature type="compositionally biased region" description="Polar residues" evidence="11">
    <location>
        <begin position="1365"/>
        <end position="1378"/>
    </location>
</feature>
<evidence type="ECO:0000259" key="13">
    <source>
        <dbReference type="PROSITE" id="PS51192"/>
    </source>
</evidence>
<dbReference type="GO" id="GO:0003677">
    <property type="term" value="F:DNA binding"/>
    <property type="evidence" value="ECO:0007669"/>
    <property type="project" value="UniProtKB-KW"/>
</dbReference>
<evidence type="ECO:0000256" key="5">
    <source>
        <dbReference type="ARBA" id="ARBA00022801"/>
    </source>
</evidence>
<feature type="compositionally biased region" description="Polar residues" evidence="11">
    <location>
        <begin position="1540"/>
        <end position="1571"/>
    </location>
</feature>
<keyword evidence="4" id="KW-0547">Nucleotide-binding</keyword>
<evidence type="ECO:0000256" key="4">
    <source>
        <dbReference type="ARBA" id="ARBA00022741"/>
    </source>
</evidence>
<dbReference type="Pfam" id="PF13907">
    <property type="entry name" value="CHD1-like_C"/>
    <property type="match status" value="1"/>
</dbReference>
<dbReference type="GO" id="GO:0005634">
    <property type="term" value="C:nucleus"/>
    <property type="evidence" value="ECO:0007669"/>
    <property type="project" value="UniProtKB-SubCell"/>
</dbReference>
<feature type="region of interest" description="Disordered" evidence="11">
    <location>
        <begin position="1363"/>
        <end position="1403"/>
    </location>
</feature>
<feature type="compositionally biased region" description="Basic and acidic residues" evidence="11">
    <location>
        <begin position="1112"/>
        <end position="1137"/>
    </location>
</feature>
<feature type="compositionally biased region" description="Basic and acidic residues" evidence="11">
    <location>
        <begin position="219"/>
        <end position="231"/>
    </location>
</feature>
<feature type="compositionally biased region" description="Basic and acidic residues" evidence="11">
    <location>
        <begin position="20"/>
        <end position="35"/>
    </location>
</feature>
<comment type="similarity">
    <text evidence="2">Belongs to the SNF2/RAD54 helicase family.</text>
</comment>
<evidence type="ECO:0000313" key="15">
    <source>
        <dbReference type="EMBL" id="PWZ39939.1"/>
    </source>
</evidence>
<feature type="compositionally biased region" description="Basic and acidic residues" evidence="11">
    <location>
        <begin position="286"/>
        <end position="317"/>
    </location>
</feature>
<dbReference type="PROSITE" id="PS51192">
    <property type="entry name" value="HELICASE_ATP_BIND_1"/>
    <property type="match status" value="1"/>
</dbReference>
<evidence type="ECO:0000256" key="1">
    <source>
        <dbReference type="ARBA" id="ARBA00004123"/>
    </source>
</evidence>
<dbReference type="GO" id="GO:0006325">
    <property type="term" value="P:chromatin organization"/>
    <property type="evidence" value="ECO:0007669"/>
    <property type="project" value="UniProtKB-KW"/>
</dbReference>
<dbReference type="Gene3D" id="3.40.50.300">
    <property type="entry name" value="P-loop containing nucleotide triphosphate hydrolases"/>
    <property type="match status" value="1"/>
</dbReference>
<feature type="compositionally biased region" description="Polar residues" evidence="11">
    <location>
        <begin position="163"/>
        <end position="181"/>
    </location>
</feature>
<reference evidence="15 16" key="1">
    <citation type="journal article" date="2018" name="Nat. Genet.">
        <title>Extensive intraspecific gene order and gene structural variations between Mo17 and other maize genomes.</title>
        <authorList>
            <person name="Sun S."/>
            <person name="Zhou Y."/>
            <person name="Chen J."/>
            <person name="Shi J."/>
            <person name="Zhao H."/>
            <person name="Zhao H."/>
            <person name="Song W."/>
            <person name="Zhang M."/>
            <person name="Cui Y."/>
            <person name="Dong X."/>
            <person name="Liu H."/>
            <person name="Ma X."/>
            <person name="Jiao Y."/>
            <person name="Wang B."/>
            <person name="Wei X."/>
            <person name="Stein J.C."/>
            <person name="Glaubitz J.C."/>
            <person name="Lu F."/>
            <person name="Yu G."/>
            <person name="Liang C."/>
            <person name="Fengler K."/>
            <person name="Li B."/>
            <person name="Rafalski A."/>
            <person name="Schnable P.S."/>
            <person name="Ware D.H."/>
            <person name="Buckler E.S."/>
            <person name="Lai J."/>
        </authorList>
    </citation>
    <scope>NUCLEOTIDE SEQUENCE [LARGE SCALE GENOMIC DNA]</scope>
    <source>
        <strain evidence="16">cv. Missouri 17</strain>
        <tissue evidence="15">Seedling</tissue>
    </source>
</reference>
<dbReference type="PANTHER" id="PTHR45623:SF14">
    <property type="entry name" value="CHROMODOMAIN-HELICASE-DNA-BINDING PROTEIN 1"/>
    <property type="match status" value="1"/>
</dbReference>
<dbReference type="InterPro" id="IPR049730">
    <property type="entry name" value="SNF2/RAD54-like_C"/>
</dbReference>